<evidence type="ECO:0000256" key="5">
    <source>
        <dbReference type="ARBA" id="ARBA00022692"/>
    </source>
</evidence>
<dbReference type="Pfam" id="PF03958">
    <property type="entry name" value="Secretin_N"/>
    <property type="match status" value="3"/>
</dbReference>
<dbReference type="PANTHER" id="PTHR30332:SF24">
    <property type="entry name" value="SECRETIN GSPD-RELATED"/>
    <property type="match status" value="1"/>
</dbReference>
<dbReference type="NCBIfam" id="TIGR02517">
    <property type="entry name" value="type_II_gspD"/>
    <property type="match status" value="1"/>
</dbReference>
<evidence type="ECO:0000256" key="11">
    <source>
        <dbReference type="SAM" id="MobiDB-lite"/>
    </source>
</evidence>
<dbReference type="EMBL" id="CP019343">
    <property type="protein sequence ID" value="ARN74837.1"/>
    <property type="molecule type" value="Genomic_DNA"/>
</dbReference>
<evidence type="ECO:0000256" key="3">
    <source>
        <dbReference type="ARBA" id="ARBA00022448"/>
    </source>
</evidence>
<dbReference type="OrthoDB" id="9775455at2"/>
<evidence type="ECO:0000256" key="7">
    <source>
        <dbReference type="ARBA" id="ARBA00022927"/>
    </source>
</evidence>
<feature type="compositionally biased region" description="Acidic residues" evidence="11">
    <location>
        <begin position="678"/>
        <end position="688"/>
    </location>
</feature>
<evidence type="ECO:0000259" key="13">
    <source>
        <dbReference type="Pfam" id="PF00263"/>
    </source>
</evidence>
<keyword evidence="4" id="KW-1134">Transmembrane beta strand</keyword>
<keyword evidence="3 10" id="KW-0813">Transport</keyword>
<dbReference type="InterPro" id="IPR005644">
    <property type="entry name" value="NolW-like"/>
</dbReference>
<evidence type="ECO:0000259" key="15">
    <source>
        <dbReference type="Pfam" id="PF21305"/>
    </source>
</evidence>
<feature type="chain" id="PRO_5013367438" evidence="12">
    <location>
        <begin position="31"/>
        <end position="694"/>
    </location>
</feature>
<feature type="domain" description="Type II/III secretion system secretin-like" evidence="13">
    <location>
        <begin position="450"/>
        <end position="618"/>
    </location>
</feature>
<name>A0A1X9NIX2_9GAMM</name>
<dbReference type="InterPro" id="IPR050810">
    <property type="entry name" value="Bact_Secretion_Sys_Channel"/>
</dbReference>
<keyword evidence="8" id="KW-0472">Membrane</keyword>
<dbReference type="Pfam" id="PF21305">
    <property type="entry name" value="type_II_gspD_N0"/>
    <property type="match status" value="1"/>
</dbReference>
<dbReference type="Proteomes" id="UP000193450">
    <property type="component" value="Chromosome"/>
</dbReference>
<feature type="signal peptide" evidence="12">
    <location>
        <begin position="1"/>
        <end position="30"/>
    </location>
</feature>
<dbReference type="PRINTS" id="PR00811">
    <property type="entry name" value="BCTERIALGSPD"/>
</dbReference>
<feature type="domain" description="NolW-like" evidence="14">
    <location>
        <begin position="280"/>
        <end position="358"/>
    </location>
</feature>
<evidence type="ECO:0000313" key="16">
    <source>
        <dbReference type="EMBL" id="ARN74837.1"/>
    </source>
</evidence>
<reference evidence="16 17" key="1">
    <citation type="submission" date="2016-11" db="EMBL/GenBank/DDBJ databases">
        <title>Trade-off between light-utilization and light-protection in marine flavobacteria.</title>
        <authorList>
            <person name="Kumagai Y."/>
        </authorList>
    </citation>
    <scope>NUCLEOTIDE SEQUENCE [LARGE SCALE GENOMIC DNA]</scope>
    <source>
        <strain evidence="16 17">NBRC 107125</strain>
    </source>
</reference>
<gene>
    <name evidence="16" type="ORF">BST96_12355</name>
</gene>
<dbReference type="GO" id="GO:0015627">
    <property type="term" value="C:type II protein secretion system complex"/>
    <property type="evidence" value="ECO:0007669"/>
    <property type="project" value="InterPro"/>
</dbReference>
<evidence type="ECO:0000256" key="6">
    <source>
        <dbReference type="ARBA" id="ARBA00022729"/>
    </source>
</evidence>
<dbReference type="InterPro" id="IPR049371">
    <property type="entry name" value="GspD-like_N0"/>
</dbReference>
<evidence type="ECO:0000256" key="4">
    <source>
        <dbReference type="ARBA" id="ARBA00022452"/>
    </source>
</evidence>
<dbReference type="InterPro" id="IPR004846">
    <property type="entry name" value="T2SS/T3SS_dom"/>
</dbReference>
<dbReference type="InterPro" id="IPR038591">
    <property type="entry name" value="NolW-like_sf"/>
</dbReference>
<keyword evidence="6 12" id="KW-0732">Signal</keyword>
<feature type="domain" description="NolW-like" evidence="14">
    <location>
        <begin position="205"/>
        <end position="276"/>
    </location>
</feature>
<accession>A0A1X9NIX2</accession>
<dbReference type="GO" id="GO:0015628">
    <property type="term" value="P:protein secretion by the type II secretion system"/>
    <property type="evidence" value="ECO:0007669"/>
    <property type="project" value="InterPro"/>
</dbReference>
<evidence type="ECO:0000256" key="10">
    <source>
        <dbReference type="RuleBase" id="RU004004"/>
    </source>
</evidence>
<dbReference type="PANTHER" id="PTHR30332">
    <property type="entry name" value="PROBABLE GENERAL SECRETION PATHWAY PROTEIN D"/>
    <property type="match status" value="1"/>
</dbReference>
<dbReference type="PRINTS" id="PR01032">
    <property type="entry name" value="PHAGEIV"/>
</dbReference>
<evidence type="ECO:0000256" key="2">
    <source>
        <dbReference type="ARBA" id="ARBA00006980"/>
    </source>
</evidence>
<dbReference type="InterPro" id="IPR013356">
    <property type="entry name" value="T2SS_GspD"/>
</dbReference>
<feature type="domain" description="GspD-like N0" evidence="15">
    <location>
        <begin position="46"/>
        <end position="115"/>
    </location>
</feature>
<comment type="similarity">
    <text evidence="2">Belongs to the bacterial secretin family. GSP D subfamily.</text>
</comment>
<proteinExistence type="inferred from homology"/>
<keyword evidence="17" id="KW-1185">Reference proteome</keyword>
<keyword evidence="7" id="KW-0653">Protein transport</keyword>
<evidence type="ECO:0000256" key="9">
    <source>
        <dbReference type="ARBA" id="ARBA00023237"/>
    </source>
</evidence>
<dbReference type="Pfam" id="PF00263">
    <property type="entry name" value="Secretin"/>
    <property type="match status" value="1"/>
</dbReference>
<dbReference type="Gene3D" id="3.30.1370.120">
    <property type="match status" value="3"/>
</dbReference>
<organism evidence="16 17">
    <name type="scientific">Oceanicoccus sagamiensis</name>
    <dbReference type="NCBI Taxonomy" id="716816"/>
    <lineage>
        <taxon>Bacteria</taxon>
        <taxon>Pseudomonadati</taxon>
        <taxon>Pseudomonadota</taxon>
        <taxon>Gammaproteobacteria</taxon>
        <taxon>Cellvibrionales</taxon>
        <taxon>Spongiibacteraceae</taxon>
        <taxon>Oceanicoccus</taxon>
    </lineage>
</organism>
<evidence type="ECO:0000256" key="1">
    <source>
        <dbReference type="ARBA" id="ARBA00004442"/>
    </source>
</evidence>
<dbReference type="KEGG" id="osg:BST96_12355"/>
<dbReference type="InterPro" id="IPR001775">
    <property type="entry name" value="GspD/PilQ"/>
</dbReference>
<feature type="region of interest" description="Disordered" evidence="11">
    <location>
        <begin position="667"/>
        <end position="694"/>
    </location>
</feature>
<keyword evidence="9" id="KW-0998">Cell outer membrane</keyword>
<dbReference type="STRING" id="716816.BST96_12355"/>
<feature type="domain" description="NolW-like" evidence="14">
    <location>
        <begin position="142"/>
        <end position="198"/>
    </location>
</feature>
<evidence type="ECO:0000259" key="14">
    <source>
        <dbReference type="Pfam" id="PF03958"/>
    </source>
</evidence>
<sequence length="694" mass="74649">MVLFQWGLKAARRSIVLMALVASVSSVANAQTASATQAQGEQTWTVNFKETDIHELIRFVAKASKKTIIIDPKVKGKVQVISAKPVTSAELYELFLSILEVQGFAAVESGNVTRIIPAKDARTAPVGVQTGSDLPVSSAIVTQVIQLQNISAAKLIPVLRPLAPQQAHMAAYAPSNAIIISDTAANINRIKSVINSIDLSAVQKTDIVPLEHASAEEVVRMLEQLKKSEAAKGKAETKKLVLVADKRTNSVLVTGDELERQRVKLLIEYLDTPLAQSGNVKVVYLEYAVAKDLAGVLTKVVQNMERMNQQNDVSKGNKKATATIEADEGTNSLIVTAEADIMQSLLSVVKRLDIRRAQVLVEAIIVEMTDDDGRDLGIEWLFLNDSGAYGSSSNQGLGGAIASAAFETDENGDPVDSRAGIAEVLGGAAGQVLGIGQLDDDLSFNVVINALQGNREANILSTPSLLTLDNEEASITVGENIPFVTGSYTSTGNSSNPDSPFQTVERENVGITLKITPQINEGDSLVLAISQEVSNVIEGSATLNSNVITSERKIDTKVLADNGQIIVLGGLIEDDVTEQVQKVPVLGDMPIIGALFRSTSTRVGKKHLLIFIRPTIVRDKRTMDEATGQKYSLIRQQQLLEIEEGVDLVDDSALPLLPQWREQLEELQDIQDQKAEDAEAEPATESEQAEAQAQ</sequence>
<evidence type="ECO:0000256" key="8">
    <source>
        <dbReference type="ARBA" id="ARBA00023136"/>
    </source>
</evidence>
<evidence type="ECO:0000256" key="12">
    <source>
        <dbReference type="SAM" id="SignalP"/>
    </source>
</evidence>
<evidence type="ECO:0000313" key="17">
    <source>
        <dbReference type="Proteomes" id="UP000193450"/>
    </source>
</evidence>
<protein>
    <submittedName>
        <fullName evidence="16">Type II secretion system protein GspD</fullName>
    </submittedName>
</protein>
<dbReference type="GO" id="GO:0009279">
    <property type="term" value="C:cell outer membrane"/>
    <property type="evidence" value="ECO:0007669"/>
    <property type="project" value="UniProtKB-SubCell"/>
</dbReference>
<dbReference type="AlphaFoldDB" id="A0A1X9NIX2"/>
<keyword evidence="5" id="KW-0812">Transmembrane</keyword>
<comment type="subcellular location">
    <subcellularLocation>
        <location evidence="1 10">Cell outer membrane</location>
    </subcellularLocation>
</comment>